<keyword evidence="2" id="KW-1185">Reference proteome</keyword>
<organism evidence="1 2">
    <name type="scientific">Azonexus fungiphilus</name>
    <dbReference type="NCBI Taxonomy" id="146940"/>
    <lineage>
        <taxon>Bacteria</taxon>
        <taxon>Pseudomonadati</taxon>
        <taxon>Pseudomonadota</taxon>
        <taxon>Betaproteobacteria</taxon>
        <taxon>Rhodocyclales</taxon>
        <taxon>Azonexaceae</taxon>
        <taxon>Azonexus</taxon>
    </lineage>
</organism>
<dbReference type="AlphaFoldDB" id="A0A495VMV1"/>
<evidence type="ECO:0000313" key="1">
    <source>
        <dbReference type="EMBL" id="RKT49655.1"/>
    </source>
</evidence>
<reference evidence="1 2" key="1">
    <citation type="submission" date="2018-10" db="EMBL/GenBank/DDBJ databases">
        <title>Genomic Encyclopedia of Type Strains, Phase IV (KMG-IV): sequencing the most valuable type-strain genomes for metagenomic binning, comparative biology and taxonomic classification.</title>
        <authorList>
            <person name="Goeker M."/>
        </authorList>
    </citation>
    <scope>NUCLEOTIDE SEQUENCE [LARGE SCALE GENOMIC DNA]</scope>
    <source>
        <strain evidence="1 2">DSM 23841</strain>
    </source>
</reference>
<comment type="caution">
    <text evidence="1">The sequence shown here is derived from an EMBL/GenBank/DDBJ whole genome shotgun (WGS) entry which is preliminary data.</text>
</comment>
<accession>A0A495VMV1</accession>
<dbReference type="Proteomes" id="UP000270626">
    <property type="component" value="Unassembled WGS sequence"/>
</dbReference>
<name>A0A495VMV1_9RHOO</name>
<gene>
    <name evidence="1" type="ORF">DFR40_3321</name>
</gene>
<dbReference type="EMBL" id="RBXP01000020">
    <property type="protein sequence ID" value="RKT49655.1"/>
    <property type="molecule type" value="Genomic_DNA"/>
</dbReference>
<evidence type="ECO:0000313" key="2">
    <source>
        <dbReference type="Proteomes" id="UP000270626"/>
    </source>
</evidence>
<proteinExistence type="predicted"/>
<sequence>MAGWEMFMMQTNAQAHGTASSAPGRPAPGYLGKWQAQMACSVNALQQGDFQCALGHLMQAGILAKAILSDPSRRISDDDRVAAYVVTHLNLADVSVQENYGELALDYLCRAYRALATLIADQQAAISLRQSAFRHIRELRAALARFSAGHADQARLAELTERYPVRWPEAGS</sequence>
<protein>
    <submittedName>
        <fullName evidence="1">Uncharacterized protein</fullName>
    </submittedName>
</protein>